<dbReference type="OrthoDB" id="5978656at2759"/>
<dbReference type="InterPro" id="IPR015421">
    <property type="entry name" value="PyrdxlP-dep_Trfase_major"/>
</dbReference>
<dbReference type="AlphaFoldDB" id="A0A8S0TGW6"/>
<organism evidence="3 4">
    <name type="scientific">Olea europaea subsp. europaea</name>
    <dbReference type="NCBI Taxonomy" id="158383"/>
    <lineage>
        <taxon>Eukaryota</taxon>
        <taxon>Viridiplantae</taxon>
        <taxon>Streptophyta</taxon>
        <taxon>Embryophyta</taxon>
        <taxon>Tracheophyta</taxon>
        <taxon>Spermatophyta</taxon>
        <taxon>Magnoliopsida</taxon>
        <taxon>eudicotyledons</taxon>
        <taxon>Gunneridae</taxon>
        <taxon>Pentapetalae</taxon>
        <taxon>asterids</taxon>
        <taxon>lamiids</taxon>
        <taxon>Lamiales</taxon>
        <taxon>Oleaceae</taxon>
        <taxon>Oleeae</taxon>
        <taxon>Olea</taxon>
    </lineage>
</organism>
<dbReference type="Gramene" id="OE9A011237T1">
    <property type="protein sequence ID" value="OE9A011237C1"/>
    <property type="gene ID" value="OE9A011237"/>
</dbReference>
<dbReference type="Gene3D" id="3.40.640.10">
    <property type="entry name" value="Type I PLP-dependent aspartate aminotransferase-like (Major domain)"/>
    <property type="match status" value="1"/>
</dbReference>
<reference evidence="3 4" key="1">
    <citation type="submission" date="2019-12" db="EMBL/GenBank/DDBJ databases">
        <authorList>
            <person name="Alioto T."/>
            <person name="Alioto T."/>
            <person name="Gomez Garrido J."/>
        </authorList>
    </citation>
    <scope>NUCLEOTIDE SEQUENCE [LARGE SCALE GENOMIC DNA]</scope>
</reference>
<evidence type="ECO:0000256" key="2">
    <source>
        <dbReference type="SAM" id="MobiDB-lite"/>
    </source>
</evidence>
<keyword evidence="1" id="KW-0663">Pyridoxal phosphate</keyword>
<dbReference type="PANTHER" id="PTHR43092">
    <property type="entry name" value="L-CYSTEINE DESULFHYDRASE"/>
    <property type="match status" value="1"/>
</dbReference>
<gene>
    <name evidence="3" type="ORF">OLEA9_A011237</name>
</gene>
<sequence>MASFHSIHGSGTTHQARPITPSELRSEFSHHDSTVARINNGTFGCCPSSIISAQQRHQPLFLRQPDYYYFNSLKPSILQSRRIIQSLINADYVDEVSIVDGVTTAAAIVLQHYTWSFFSSAFKPGDAAIILNHSYSAVKNAVQAYISRAGGHVIE</sequence>
<dbReference type="EMBL" id="CACTIH010006366">
    <property type="protein sequence ID" value="CAA3004659.1"/>
    <property type="molecule type" value="Genomic_DNA"/>
</dbReference>
<name>A0A8S0TGW6_OLEEU</name>
<keyword evidence="4" id="KW-1185">Reference proteome</keyword>
<evidence type="ECO:0000256" key="1">
    <source>
        <dbReference type="ARBA" id="ARBA00022898"/>
    </source>
</evidence>
<evidence type="ECO:0000313" key="4">
    <source>
        <dbReference type="Proteomes" id="UP000594638"/>
    </source>
</evidence>
<evidence type="ECO:0000313" key="3">
    <source>
        <dbReference type="EMBL" id="CAA3004659.1"/>
    </source>
</evidence>
<feature type="region of interest" description="Disordered" evidence="2">
    <location>
        <begin position="1"/>
        <end position="20"/>
    </location>
</feature>
<proteinExistence type="predicted"/>
<dbReference type="PANTHER" id="PTHR43092:SF2">
    <property type="entry name" value="HERCYNYLCYSTEINE SULFOXIDE LYASE"/>
    <property type="match status" value="1"/>
</dbReference>
<dbReference type="Proteomes" id="UP000594638">
    <property type="component" value="Unassembled WGS sequence"/>
</dbReference>
<comment type="caution">
    <text evidence="3">The sequence shown here is derived from an EMBL/GenBank/DDBJ whole genome shotgun (WGS) entry which is preliminary data.</text>
</comment>
<feature type="non-terminal residue" evidence="3">
    <location>
        <position position="155"/>
    </location>
</feature>
<dbReference type="SUPFAM" id="SSF53383">
    <property type="entry name" value="PLP-dependent transferases"/>
    <property type="match status" value="1"/>
</dbReference>
<dbReference type="InterPro" id="IPR015424">
    <property type="entry name" value="PyrdxlP-dep_Trfase"/>
</dbReference>
<accession>A0A8S0TGW6</accession>
<protein>
    <submittedName>
        <fullName evidence="3">Probable L-cysteine desulfhydrase, chloroplastic</fullName>
    </submittedName>
</protein>